<reference evidence="2 3" key="1">
    <citation type="submission" date="2018-08" db="EMBL/GenBank/DDBJ databases">
        <title>Cellulomonas rhizosphaerae sp. nov., a novel actinomycete isolated from soil.</title>
        <authorList>
            <person name="Tian Y."/>
        </authorList>
    </citation>
    <scope>NUCLEOTIDE SEQUENCE [LARGE SCALE GENOMIC DNA]</scope>
    <source>
        <strain evidence="2 3">NEAU-TCZ24</strain>
    </source>
</reference>
<evidence type="ECO:0000313" key="3">
    <source>
        <dbReference type="Proteomes" id="UP000283374"/>
    </source>
</evidence>
<gene>
    <name evidence="2" type="ORF">D1825_05145</name>
</gene>
<keyword evidence="1" id="KW-1133">Transmembrane helix</keyword>
<comment type="caution">
    <text evidence="2">The sequence shown here is derived from an EMBL/GenBank/DDBJ whole genome shotgun (WGS) entry which is preliminary data.</text>
</comment>
<organism evidence="2 3">
    <name type="scientific">Cellulomonas rhizosphaerae</name>
    <dbReference type="NCBI Taxonomy" id="2293719"/>
    <lineage>
        <taxon>Bacteria</taxon>
        <taxon>Bacillati</taxon>
        <taxon>Actinomycetota</taxon>
        <taxon>Actinomycetes</taxon>
        <taxon>Micrococcales</taxon>
        <taxon>Cellulomonadaceae</taxon>
        <taxon>Cellulomonas</taxon>
    </lineage>
</organism>
<evidence type="ECO:0000313" key="2">
    <source>
        <dbReference type="EMBL" id="RHA43670.1"/>
    </source>
</evidence>
<accession>A0A413RP38</accession>
<dbReference type="Proteomes" id="UP000283374">
    <property type="component" value="Unassembled WGS sequence"/>
</dbReference>
<dbReference type="RefSeq" id="WP_118766380.1">
    <property type="nucleotide sequence ID" value="NZ_QWKP01000148.1"/>
</dbReference>
<name>A0A413RP38_9CELL</name>
<protein>
    <submittedName>
        <fullName evidence="2">Uncharacterized protein</fullName>
    </submittedName>
</protein>
<keyword evidence="1" id="KW-0472">Membrane</keyword>
<evidence type="ECO:0000256" key="1">
    <source>
        <dbReference type="SAM" id="Phobius"/>
    </source>
</evidence>
<dbReference type="AlphaFoldDB" id="A0A413RP38"/>
<keyword evidence="3" id="KW-1185">Reference proteome</keyword>
<keyword evidence="1" id="KW-0812">Transmembrane</keyword>
<dbReference type="EMBL" id="QWKP01000148">
    <property type="protein sequence ID" value="RHA43670.1"/>
    <property type="molecule type" value="Genomic_DNA"/>
</dbReference>
<feature type="transmembrane region" description="Helical" evidence="1">
    <location>
        <begin position="48"/>
        <end position="66"/>
    </location>
</feature>
<proteinExistence type="predicted"/>
<sequence length="69" mass="7978">MLTWTEDDDRTFHRYAAAVLYGWVEMIAPCILEDLTRTEAPSHRGRRWLFVGTGIVLAFLWGLVVARRA</sequence>